<sequence length="251" mass="26760">METTIETQQQKDINTILGNPFISAPVLFSLQQHASGGLLISSNFFDSRSNSEKNEDQSKLIPGSLVSNPAVVGASAQVIPTGGRCHGTLSQRLLIKASSPAAPQQLKTLDFFPIFNSNYKSATGNPQENLGLRVTDGFLLPTVDSASNNNGLTLPLIVGPDSTVIGNIDPSTISDYAKANTLNVPWGNIFNIAKQVLPVVAKSGYEIYQELSNENRQKQLEFKDDVFGIFSTIASVAKIAVPIAGSILSAL</sequence>
<evidence type="ECO:0000313" key="1">
    <source>
        <dbReference type="EMBL" id="MET1254624.1"/>
    </source>
</evidence>
<proteinExistence type="predicted"/>
<dbReference type="Proteomes" id="UP001548189">
    <property type="component" value="Unassembled WGS sequence"/>
</dbReference>
<protein>
    <submittedName>
        <fullName evidence="1">Uncharacterized protein</fullName>
    </submittedName>
</protein>
<name>A0ABV2BRQ2_9GAMM</name>
<dbReference type="EMBL" id="JBEVCJ010000004">
    <property type="protein sequence ID" value="MET1254624.1"/>
    <property type="molecule type" value="Genomic_DNA"/>
</dbReference>
<reference evidence="1 2" key="1">
    <citation type="submission" date="2024-06" db="EMBL/GenBank/DDBJ databases">
        <authorList>
            <person name="Li F."/>
        </authorList>
    </citation>
    <scope>NUCLEOTIDE SEQUENCE [LARGE SCALE GENOMIC DNA]</scope>
    <source>
        <strain evidence="1 2">GXAS 311</strain>
    </source>
</reference>
<gene>
    <name evidence="1" type="ORF">ABVT43_05750</name>
</gene>
<evidence type="ECO:0000313" key="2">
    <source>
        <dbReference type="Proteomes" id="UP001548189"/>
    </source>
</evidence>
<keyword evidence="2" id="KW-1185">Reference proteome</keyword>
<organism evidence="1 2">
    <name type="scientific">Aliikangiella maris</name>
    <dbReference type="NCBI Taxonomy" id="3162458"/>
    <lineage>
        <taxon>Bacteria</taxon>
        <taxon>Pseudomonadati</taxon>
        <taxon>Pseudomonadota</taxon>
        <taxon>Gammaproteobacteria</taxon>
        <taxon>Oceanospirillales</taxon>
        <taxon>Pleioneaceae</taxon>
        <taxon>Aliikangiella</taxon>
    </lineage>
</organism>
<comment type="caution">
    <text evidence="1">The sequence shown here is derived from an EMBL/GenBank/DDBJ whole genome shotgun (WGS) entry which is preliminary data.</text>
</comment>
<accession>A0ABV2BRQ2</accession>